<evidence type="ECO:0000313" key="2">
    <source>
        <dbReference type="Proteomes" id="UP001430953"/>
    </source>
</evidence>
<accession>A0AAW2GYM9</accession>
<organism evidence="1 2">
    <name type="scientific">Cardiocondyla obscurior</name>
    <dbReference type="NCBI Taxonomy" id="286306"/>
    <lineage>
        <taxon>Eukaryota</taxon>
        <taxon>Metazoa</taxon>
        <taxon>Ecdysozoa</taxon>
        <taxon>Arthropoda</taxon>
        <taxon>Hexapoda</taxon>
        <taxon>Insecta</taxon>
        <taxon>Pterygota</taxon>
        <taxon>Neoptera</taxon>
        <taxon>Endopterygota</taxon>
        <taxon>Hymenoptera</taxon>
        <taxon>Apocrita</taxon>
        <taxon>Aculeata</taxon>
        <taxon>Formicoidea</taxon>
        <taxon>Formicidae</taxon>
        <taxon>Myrmicinae</taxon>
        <taxon>Cardiocondyla</taxon>
    </lineage>
</organism>
<gene>
    <name evidence="1" type="ORF">PUN28_000199</name>
</gene>
<evidence type="ECO:0000313" key="1">
    <source>
        <dbReference type="EMBL" id="KAL0132241.1"/>
    </source>
</evidence>
<dbReference type="Proteomes" id="UP001430953">
    <property type="component" value="Unassembled WGS sequence"/>
</dbReference>
<dbReference type="EMBL" id="JADYXP020000001">
    <property type="protein sequence ID" value="KAL0132241.1"/>
    <property type="molecule type" value="Genomic_DNA"/>
</dbReference>
<dbReference type="AlphaFoldDB" id="A0AAW2GYM9"/>
<name>A0AAW2GYM9_9HYME</name>
<reference evidence="1 2" key="1">
    <citation type="submission" date="2023-03" db="EMBL/GenBank/DDBJ databases">
        <title>High recombination rates correlate with genetic variation in Cardiocondyla obscurior ants.</title>
        <authorList>
            <person name="Errbii M."/>
        </authorList>
    </citation>
    <scope>NUCLEOTIDE SEQUENCE [LARGE SCALE GENOMIC DNA]</scope>
    <source>
        <strain evidence="1">Alpha-2009</strain>
        <tissue evidence="1">Whole body</tissue>
    </source>
</reference>
<comment type="caution">
    <text evidence="1">The sequence shown here is derived from an EMBL/GenBank/DDBJ whole genome shotgun (WGS) entry which is preliminary data.</text>
</comment>
<protein>
    <submittedName>
        <fullName evidence="1">Uncharacterized protein</fullName>
    </submittedName>
</protein>
<proteinExistence type="predicted"/>
<keyword evidence="2" id="KW-1185">Reference proteome</keyword>
<sequence>MRPSVGELCEVRQRETGNGNSEGLQLSRIAVSPGCPFPPGPFLAPRSALYHFLPPASAPLIATSVPAHSPPSFLPAGINGKSLLLSFKRPATLLISNFGRYLYLLHRSRVYRHDHHRRISRCTRLRSDAARLVSDRRIETYFI</sequence>